<dbReference type="InterPro" id="IPR029068">
    <property type="entry name" value="Glyas_Bleomycin-R_OHBP_Dase"/>
</dbReference>
<accession>A0ABV8QC30</accession>
<dbReference type="Proteomes" id="UP001595798">
    <property type="component" value="Unassembled WGS sequence"/>
</dbReference>
<sequence length="129" mass="14770">MTEGIAVTRLLPNICTDKMEETRDFYKELLGLVVGFEHEGWYIQMASPERPELQIGIMRLDHEFTPRRFQHPAQGVILSVQVEDIETTYTAVKASGFELALDLCDEEFGMRRFMVADPNGLLVNLFSFP</sequence>
<comment type="caution">
    <text evidence="2">The sequence shown here is derived from an EMBL/GenBank/DDBJ whole genome shotgun (WGS) entry which is preliminary data.</text>
</comment>
<evidence type="ECO:0000259" key="1">
    <source>
        <dbReference type="PROSITE" id="PS51819"/>
    </source>
</evidence>
<dbReference type="RefSeq" id="WP_379885179.1">
    <property type="nucleotide sequence ID" value="NZ_JBHSDI010000001.1"/>
</dbReference>
<reference evidence="3" key="1">
    <citation type="journal article" date="2019" name="Int. J. Syst. Evol. Microbiol.">
        <title>The Global Catalogue of Microorganisms (GCM) 10K type strain sequencing project: providing services to taxonomists for standard genome sequencing and annotation.</title>
        <authorList>
            <consortium name="The Broad Institute Genomics Platform"/>
            <consortium name="The Broad Institute Genome Sequencing Center for Infectious Disease"/>
            <person name="Wu L."/>
            <person name="Ma J."/>
        </authorList>
    </citation>
    <scope>NUCLEOTIDE SEQUENCE [LARGE SCALE GENOMIC DNA]</scope>
    <source>
        <strain evidence="3">CECT 7297</strain>
    </source>
</reference>
<dbReference type="SUPFAM" id="SSF54593">
    <property type="entry name" value="Glyoxalase/Bleomycin resistance protein/Dihydroxybiphenyl dioxygenase"/>
    <property type="match status" value="1"/>
</dbReference>
<evidence type="ECO:0000313" key="2">
    <source>
        <dbReference type="EMBL" id="MFC4257900.1"/>
    </source>
</evidence>
<dbReference type="InterPro" id="IPR004360">
    <property type="entry name" value="Glyas_Fos-R_dOase_dom"/>
</dbReference>
<dbReference type="PROSITE" id="PS51819">
    <property type="entry name" value="VOC"/>
    <property type="match status" value="1"/>
</dbReference>
<organism evidence="2 3">
    <name type="scientific">Marinobacter lacisalsi</name>
    <dbReference type="NCBI Taxonomy" id="475979"/>
    <lineage>
        <taxon>Bacteria</taxon>
        <taxon>Pseudomonadati</taxon>
        <taxon>Pseudomonadota</taxon>
        <taxon>Gammaproteobacteria</taxon>
        <taxon>Pseudomonadales</taxon>
        <taxon>Marinobacteraceae</taxon>
        <taxon>Marinobacter</taxon>
    </lineage>
</organism>
<evidence type="ECO:0000313" key="3">
    <source>
        <dbReference type="Proteomes" id="UP001595798"/>
    </source>
</evidence>
<dbReference type="EMBL" id="JBHSDI010000001">
    <property type="protein sequence ID" value="MFC4257900.1"/>
    <property type="molecule type" value="Genomic_DNA"/>
</dbReference>
<dbReference type="InterPro" id="IPR037523">
    <property type="entry name" value="VOC_core"/>
</dbReference>
<protein>
    <submittedName>
        <fullName evidence="2">VOC family protein</fullName>
    </submittedName>
</protein>
<dbReference type="Gene3D" id="3.30.720.110">
    <property type="match status" value="1"/>
</dbReference>
<name>A0ABV8QC30_9GAMM</name>
<keyword evidence="3" id="KW-1185">Reference proteome</keyword>
<dbReference type="Gene3D" id="3.30.720.120">
    <property type="match status" value="1"/>
</dbReference>
<gene>
    <name evidence="2" type="ORF">ACFOZ5_02515</name>
</gene>
<dbReference type="Pfam" id="PF00903">
    <property type="entry name" value="Glyoxalase"/>
    <property type="match status" value="1"/>
</dbReference>
<feature type="domain" description="VOC" evidence="1">
    <location>
        <begin position="6"/>
        <end position="128"/>
    </location>
</feature>
<proteinExistence type="predicted"/>